<dbReference type="GO" id="GO:0022857">
    <property type="term" value="F:transmembrane transporter activity"/>
    <property type="evidence" value="ECO:0007669"/>
    <property type="project" value="InterPro"/>
</dbReference>
<dbReference type="PANTHER" id="PTHR23534:SF1">
    <property type="entry name" value="MAJOR FACILITATOR SUPERFAMILY PROTEIN"/>
    <property type="match status" value="1"/>
</dbReference>
<organism evidence="6 7">
    <name type="scientific">Breoghania corrubedonensis</name>
    <dbReference type="NCBI Taxonomy" id="665038"/>
    <lineage>
        <taxon>Bacteria</taxon>
        <taxon>Pseudomonadati</taxon>
        <taxon>Pseudomonadota</taxon>
        <taxon>Alphaproteobacteria</taxon>
        <taxon>Hyphomicrobiales</taxon>
        <taxon>Stappiaceae</taxon>
        <taxon>Breoghania</taxon>
    </lineage>
</organism>
<evidence type="ECO:0000256" key="2">
    <source>
        <dbReference type="ARBA" id="ARBA00022989"/>
    </source>
</evidence>
<dbReference type="InterPro" id="IPR020846">
    <property type="entry name" value="MFS_dom"/>
</dbReference>
<feature type="transmembrane region" description="Helical" evidence="4">
    <location>
        <begin position="107"/>
        <end position="127"/>
    </location>
</feature>
<feature type="domain" description="Major facilitator superfamily (MFS) profile" evidence="5">
    <location>
        <begin position="243"/>
        <end position="426"/>
    </location>
</feature>
<reference evidence="6 7" key="1">
    <citation type="submission" date="2018-04" db="EMBL/GenBank/DDBJ databases">
        <title>Genomic Encyclopedia of Archaeal and Bacterial Type Strains, Phase II (KMG-II): from individual species to whole genera.</title>
        <authorList>
            <person name="Goeker M."/>
        </authorList>
    </citation>
    <scope>NUCLEOTIDE SEQUENCE [LARGE SCALE GENOMIC DNA]</scope>
    <source>
        <strain evidence="6 7">DSM 23382</strain>
    </source>
</reference>
<feature type="transmembrane region" description="Helical" evidence="4">
    <location>
        <begin position="167"/>
        <end position="187"/>
    </location>
</feature>
<protein>
    <submittedName>
        <fullName evidence="6">Putative MFS family arabinose efflux permease</fullName>
    </submittedName>
</protein>
<dbReference type="AlphaFoldDB" id="A0A2T5VC14"/>
<feature type="transmembrane region" description="Helical" evidence="4">
    <location>
        <begin position="398"/>
        <end position="419"/>
    </location>
</feature>
<feature type="transmembrane region" description="Helical" evidence="4">
    <location>
        <begin position="76"/>
        <end position="95"/>
    </location>
</feature>
<comment type="caution">
    <text evidence="6">The sequence shown here is derived from an EMBL/GenBank/DDBJ whole genome shotgun (WGS) entry which is preliminary data.</text>
</comment>
<feature type="transmembrane region" description="Helical" evidence="4">
    <location>
        <begin position="310"/>
        <end position="328"/>
    </location>
</feature>
<keyword evidence="7" id="KW-1185">Reference proteome</keyword>
<evidence type="ECO:0000259" key="5">
    <source>
        <dbReference type="PROSITE" id="PS50850"/>
    </source>
</evidence>
<dbReference type="Pfam" id="PF07690">
    <property type="entry name" value="MFS_1"/>
    <property type="match status" value="1"/>
</dbReference>
<dbReference type="Proteomes" id="UP000244081">
    <property type="component" value="Unassembled WGS sequence"/>
</dbReference>
<sequence length="426" mass="44803">MCCGDSPSNVSEGPAYDPDSAMTVQAQLNIEAGDRLARRNALLLAVAQSVGGATASIVVALGGLAGHELLGSDKSFATLPVTFFVLGTACGTLPAGYIMRHLGRRNAYMGAAVLGGLGGLLACLGIIQASFVTLLIGTMGCGIAGAFVQSYRFAAADTASDAFRPKAISWVMAGGLIAGIVGPQTVIATKDMLAPIMFAGSFAAIAVLNTIGFCLVFFVRIPKPTAEERAVSGRPILTIIRQERFIVAVACGIGSYALMSFVMTATPLAMIACGHTQTDAALAIQWHVLAMYIPSFFTGSLIARFGKSRIVALGLTLLVGCGIVALSGVAVEDFWFALILLGLGWNFGFIGATSMVTDTYRPEERTKVQATNDFLVFGFVAMASFASGNVLNDYGWQTINWMLFPVVAFCLALLVWLAIRERRASF</sequence>
<dbReference type="Gene3D" id="1.20.1250.20">
    <property type="entry name" value="MFS general substrate transporter like domains"/>
    <property type="match status" value="1"/>
</dbReference>
<dbReference type="SUPFAM" id="SSF103473">
    <property type="entry name" value="MFS general substrate transporter"/>
    <property type="match status" value="1"/>
</dbReference>
<keyword evidence="1 4" id="KW-0812">Transmembrane</keyword>
<dbReference type="PROSITE" id="PS50850">
    <property type="entry name" value="MFS"/>
    <property type="match status" value="1"/>
</dbReference>
<proteinExistence type="predicted"/>
<dbReference type="InterPro" id="IPR011701">
    <property type="entry name" value="MFS"/>
</dbReference>
<evidence type="ECO:0000313" key="7">
    <source>
        <dbReference type="Proteomes" id="UP000244081"/>
    </source>
</evidence>
<feature type="transmembrane region" description="Helical" evidence="4">
    <location>
        <begin position="334"/>
        <end position="353"/>
    </location>
</feature>
<evidence type="ECO:0000256" key="1">
    <source>
        <dbReference type="ARBA" id="ARBA00022692"/>
    </source>
</evidence>
<feature type="transmembrane region" description="Helical" evidence="4">
    <location>
        <begin position="41"/>
        <end position="64"/>
    </location>
</feature>
<dbReference type="PANTHER" id="PTHR23534">
    <property type="entry name" value="MFS PERMEASE"/>
    <property type="match status" value="1"/>
</dbReference>
<feature type="transmembrane region" description="Helical" evidence="4">
    <location>
        <begin position="193"/>
        <end position="219"/>
    </location>
</feature>
<feature type="transmembrane region" description="Helical" evidence="4">
    <location>
        <begin position="374"/>
        <end position="392"/>
    </location>
</feature>
<dbReference type="InterPro" id="IPR036259">
    <property type="entry name" value="MFS_trans_sf"/>
</dbReference>
<keyword evidence="2 4" id="KW-1133">Transmembrane helix</keyword>
<keyword evidence="3 4" id="KW-0472">Membrane</keyword>
<evidence type="ECO:0000256" key="4">
    <source>
        <dbReference type="SAM" id="Phobius"/>
    </source>
</evidence>
<gene>
    <name evidence="6" type="ORF">C8N35_1023</name>
</gene>
<name>A0A2T5VC14_9HYPH</name>
<evidence type="ECO:0000313" key="6">
    <source>
        <dbReference type="EMBL" id="PTW61294.1"/>
    </source>
</evidence>
<feature type="transmembrane region" description="Helical" evidence="4">
    <location>
        <begin position="284"/>
        <end position="303"/>
    </location>
</feature>
<feature type="transmembrane region" description="Helical" evidence="4">
    <location>
        <begin position="133"/>
        <end position="155"/>
    </location>
</feature>
<dbReference type="EMBL" id="QAYG01000002">
    <property type="protein sequence ID" value="PTW61294.1"/>
    <property type="molecule type" value="Genomic_DNA"/>
</dbReference>
<evidence type="ECO:0000256" key="3">
    <source>
        <dbReference type="ARBA" id="ARBA00023136"/>
    </source>
</evidence>
<accession>A0A2T5VC14</accession>
<feature type="transmembrane region" description="Helical" evidence="4">
    <location>
        <begin position="245"/>
        <end position="272"/>
    </location>
</feature>